<feature type="domain" description="CAAX prenyl protease 2/Lysostaphin resistance protein A-like" evidence="2">
    <location>
        <begin position="143"/>
        <end position="230"/>
    </location>
</feature>
<evidence type="ECO:0000256" key="1">
    <source>
        <dbReference type="SAM" id="Phobius"/>
    </source>
</evidence>
<dbReference type="InterPro" id="IPR003675">
    <property type="entry name" value="Rce1/LyrA-like_dom"/>
</dbReference>
<dbReference type="GO" id="GO:0004175">
    <property type="term" value="F:endopeptidase activity"/>
    <property type="evidence" value="ECO:0007669"/>
    <property type="project" value="UniProtKB-ARBA"/>
</dbReference>
<dbReference type="RefSeq" id="WP_084051943.1">
    <property type="nucleotide sequence ID" value="NZ_FWWT01000005.1"/>
</dbReference>
<keyword evidence="4" id="KW-1185">Reference proteome</keyword>
<feature type="transmembrane region" description="Helical" evidence="1">
    <location>
        <begin position="144"/>
        <end position="163"/>
    </location>
</feature>
<feature type="transmembrane region" description="Helical" evidence="1">
    <location>
        <begin position="12"/>
        <end position="31"/>
    </location>
</feature>
<feature type="transmembrane region" description="Helical" evidence="1">
    <location>
        <begin position="56"/>
        <end position="79"/>
    </location>
</feature>
<keyword evidence="1" id="KW-0812">Transmembrane</keyword>
<sequence length="240" mass="27147">MLQSTLRNNPPWKIYEAILVFVLVIISGFLLKNFGQGMIISLLDFLPGGASSINQLLLSSLLQTVLFLVFIYYFVFIKYKEGLVSLGFSNNNLGYWVRKGILHGISLFFLISLISLLINLVLNIKVNPQDVAQIIMSATTKWEMFIPFIVTGVFAPISEEIYFRGFLYQAFRKRVGVKWAIAITSIIFGSVHFDLIRFIPITIGGVWLNLLYERSGSIYPSMIAHGVWNSIMTFLIFGLG</sequence>
<organism evidence="3 4">
    <name type="scientific">Desulfonispora thiosulfatigenes DSM 11270</name>
    <dbReference type="NCBI Taxonomy" id="656914"/>
    <lineage>
        <taxon>Bacteria</taxon>
        <taxon>Bacillati</taxon>
        <taxon>Bacillota</taxon>
        <taxon>Clostridia</taxon>
        <taxon>Eubacteriales</taxon>
        <taxon>Peptococcaceae</taxon>
        <taxon>Desulfonispora</taxon>
    </lineage>
</organism>
<keyword evidence="1" id="KW-0472">Membrane</keyword>
<dbReference type="STRING" id="656914.SAMN00017405_0838"/>
<keyword evidence="1" id="KW-1133">Transmembrane helix</keyword>
<dbReference type="AlphaFoldDB" id="A0A1W1UGG0"/>
<evidence type="ECO:0000259" key="2">
    <source>
        <dbReference type="Pfam" id="PF02517"/>
    </source>
</evidence>
<protein>
    <recommendedName>
        <fullName evidence="2">CAAX prenyl protease 2/Lysostaphin resistance protein A-like domain-containing protein</fullName>
    </recommendedName>
</protein>
<dbReference type="Pfam" id="PF02517">
    <property type="entry name" value="Rce1-like"/>
    <property type="match status" value="1"/>
</dbReference>
<dbReference type="GO" id="GO:0080120">
    <property type="term" value="P:CAAX-box protein maturation"/>
    <property type="evidence" value="ECO:0007669"/>
    <property type="project" value="UniProtKB-ARBA"/>
</dbReference>
<evidence type="ECO:0000313" key="4">
    <source>
        <dbReference type="Proteomes" id="UP000192731"/>
    </source>
</evidence>
<reference evidence="3 4" key="1">
    <citation type="submission" date="2017-04" db="EMBL/GenBank/DDBJ databases">
        <authorList>
            <person name="Afonso C.L."/>
            <person name="Miller P.J."/>
            <person name="Scott M.A."/>
            <person name="Spackman E."/>
            <person name="Goraichik I."/>
            <person name="Dimitrov K.M."/>
            <person name="Suarez D.L."/>
            <person name="Swayne D.E."/>
        </authorList>
    </citation>
    <scope>NUCLEOTIDE SEQUENCE [LARGE SCALE GENOMIC DNA]</scope>
    <source>
        <strain evidence="3 4">DSM 11270</strain>
    </source>
</reference>
<dbReference type="OrthoDB" id="9782250at2"/>
<proteinExistence type="predicted"/>
<evidence type="ECO:0000313" key="3">
    <source>
        <dbReference type="EMBL" id="SMB80112.1"/>
    </source>
</evidence>
<accession>A0A1W1UGG0</accession>
<gene>
    <name evidence="3" type="ORF">SAMN00017405_0838</name>
</gene>
<dbReference type="Proteomes" id="UP000192731">
    <property type="component" value="Unassembled WGS sequence"/>
</dbReference>
<dbReference type="PANTHER" id="PTHR43592">
    <property type="entry name" value="CAAX AMINO TERMINAL PROTEASE"/>
    <property type="match status" value="1"/>
</dbReference>
<feature type="transmembrane region" description="Helical" evidence="1">
    <location>
        <begin position="175"/>
        <end position="198"/>
    </location>
</feature>
<dbReference type="EMBL" id="FWWT01000005">
    <property type="protein sequence ID" value="SMB80112.1"/>
    <property type="molecule type" value="Genomic_DNA"/>
</dbReference>
<name>A0A1W1UGG0_DESTI</name>
<feature type="transmembrane region" description="Helical" evidence="1">
    <location>
        <begin position="218"/>
        <end position="239"/>
    </location>
</feature>
<dbReference type="PANTHER" id="PTHR43592:SF15">
    <property type="entry name" value="CAAX AMINO TERMINAL PROTEASE FAMILY PROTEIN"/>
    <property type="match status" value="1"/>
</dbReference>
<feature type="transmembrane region" description="Helical" evidence="1">
    <location>
        <begin position="100"/>
        <end position="124"/>
    </location>
</feature>